<dbReference type="Proteomes" id="UP000199427">
    <property type="component" value="Unassembled WGS sequence"/>
</dbReference>
<dbReference type="STRING" id="571933.SAMN05216362_1647"/>
<accession>A0A1H9MJT2</accession>
<dbReference type="Pfam" id="PF00583">
    <property type="entry name" value="Acetyltransf_1"/>
    <property type="match status" value="1"/>
</dbReference>
<protein>
    <submittedName>
        <fullName evidence="3">Predicted N-acetyltransferase YhbS</fullName>
    </submittedName>
</protein>
<dbReference type="AlphaFoldDB" id="A0A1H9MJT2"/>
<dbReference type="EMBL" id="FOES01000064">
    <property type="protein sequence ID" value="SER23974.1"/>
    <property type="molecule type" value="Genomic_DNA"/>
</dbReference>
<name>A0A1H9MJT2_9BACI</name>
<dbReference type="PANTHER" id="PTHR13947">
    <property type="entry name" value="GNAT FAMILY N-ACETYLTRANSFERASE"/>
    <property type="match status" value="1"/>
</dbReference>
<keyword evidence="4" id="KW-1185">Reference proteome</keyword>
<organism evidence="3 4">
    <name type="scientific">Piscibacillus halophilus</name>
    <dbReference type="NCBI Taxonomy" id="571933"/>
    <lineage>
        <taxon>Bacteria</taxon>
        <taxon>Bacillati</taxon>
        <taxon>Bacillota</taxon>
        <taxon>Bacilli</taxon>
        <taxon>Bacillales</taxon>
        <taxon>Bacillaceae</taxon>
        <taxon>Piscibacillus</taxon>
    </lineage>
</organism>
<dbReference type="CDD" id="cd04301">
    <property type="entry name" value="NAT_SF"/>
    <property type="match status" value="1"/>
</dbReference>
<dbReference type="PANTHER" id="PTHR13947:SF37">
    <property type="entry name" value="LD18367P"/>
    <property type="match status" value="1"/>
</dbReference>
<keyword evidence="1 3" id="KW-0808">Transferase</keyword>
<dbReference type="InterPro" id="IPR000182">
    <property type="entry name" value="GNAT_dom"/>
</dbReference>
<feature type="domain" description="N-acetyltransferase" evidence="2">
    <location>
        <begin position="224"/>
        <end position="373"/>
    </location>
</feature>
<dbReference type="InterPro" id="IPR016181">
    <property type="entry name" value="Acyl_CoA_acyltransferase"/>
</dbReference>
<dbReference type="Gene3D" id="3.40.630.30">
    <property type="match status" value="1"/>
</dbReference>
<dbReference type="SUPFAM" id="SSF55729">
    <property type="entry name" value="Acyl-CoA N-acyltransferases (Nat)"/>
    <property type="match status" value="1"/>
</dbReference>
<reference evidence="3 4" key="1">
    <citation type="submission" date="2016-10" db="EMBL/GenBank/DDBJ databases">
        <authorList>
            <person name="de Groot N.N."/>
        </authorList>
    </citation>
    <scope>NUCLEOTIDE SEQUENCE [LARGE SCALE GENOMIC DNA]</scope>
    <source>
        <strain evidence="3 4">DSM 21633</strain>
    </source>
</reference>
<evidence type="ECO:0000313" key="4">
    <source>
        <dbReference type="Proteomes" id="UP000199427"/>
    </source>
</evidence>
<dbReference type="InterPro" id="IPR050769">
    <property type="entry name" value="NAT_camello-type"/>
</dbReference>
<dbReference type="GO" id="GO:0008080">
    <property type="term" value="F:N-acetyltransferase activity"/>
    <property type="evidence" value="ECO:0007669"/>
    <property type="project" value="InterPro"/>
</dbReference>
<dbReference type="PROSITE" id="PS51186">
    <property type="entry name" value="GNAT"/>
    <property type="match status" value="1"/>
</dbReference>
<proteinExistence type="predicted"/>
<evidence type="ECO:0000313" key="3">
    <source>
        <dbReference type="EMBL" id="SER23974.1"/>
    </source>
</evidence>
<evidence type="ECO:0000256" key="1">
    <source>
        <dbReference type="ARBA" id="ARBA00022679"/>
    </source>
</evidence>
<gene>
    <name evidence="3" type="ORF">SAMN05216362_1647</name>
</gene>
<evidence type="ECO:0000259" key="2">
    <source>
        <dbReference type="PROSITE" id="PS51186"/>
    </source>
</evidence>
<sequence>MKFIKADVLNEKFDVYGKFYEVHKEGHVFQCRSLAIIKRKNTKQNHYDALIIMSNPGSCEPERQGDYIYIRVAKDTQTINLTLSKSDPTQHQIMRLMELREWNLAAVINLSDLRCGNMKGFKEKLLLSDQNGFYEHTIFSAEREKELNGLIENLKNGPIIVGWGTNRVNDRLIELVHEKLGRNIVGWKHSQSTYYYHPCPHLIKDRVKWLAIVDNKLSIKGKNMNIRLLNTDEQPPMELLLLADPSKKIVEEYLNRGKCFIAENGKEIIGVYVLLPTRPETVELINVAVAEEHHGKGIGKNLVLNAIETAKSQGYKTIEIGTGNSSISQLALYQKCGFRISEIDTDFFIRHYDEEIYENGIRCRDMIRLSQDL</sequence>